<sequence length="133" mass="13943">MPGLALKLEHPGPEIRNHAPHRAGTALSGPGLPAPGTATRSVPVSRGGAAEQSLKPPILPRDRGDVKLTPGAAETRRSEKEPDSGARREPPRPDLSGLAAGAGTGDWRGNARPPAALVITRRRNREEDRARPG</sequence>
<keyword evidence="3" id="KW-1185">Reference proteome</keyword>
<comment type="caution">
    <text evidence="2">The sequence shown here is derived from an EMBL/GenBank/DDBJ whole genome shotgun (WGS) entry which is preliminary data.</text>
</comment>
<name>A0AAV7LJF4_PLEWA</name>
<evidence type="ECO:0000256" key="1">
    <source>
        <dbReference type="SAM" id="MobiDB-lite"/>
    </source>
</evidence>
<protein>
    <submittedName>
        <fullName evidence="2">Uncharacterized protein</fullName>
    </submittedName>
</protein>
<evidence type="ECO:0000313" key="3">
    <source>
        <dbReference type="Proteomes" id="UP001066276"/>
    </source>
</evidence>
<reference evidence="2" key="1">
    <citation type="journal article" date="2022" name="bioRxiv">
        <title>Sequencing and chromosome-scale assembly of the giantPleurodeles waltlgenome.</title>
        <authorList>
            <person name="Brown T."/>
            <person name="Elewa A."/>
            <person name="Iarovenko S."/>
            <person name="Subramanian E."/>
            <person name="Araus A.J."/>
            <person name="Petzold A."/>
            <person name="Susuki M."/>
            <person name="Suzuki K.-i.T."/>
            <person name="Hayashi T."/>
            <person name="Toyoda A."/>
            <person name="Oliveira C."/>
            <person name="Osipova E."/>
            <person name="Leigh N.D."/>
            <person name="Simon A."/>
            <person name="Yun M.H."/>
        </authorList>
    </citation>
    <scope>NUCLEOTIDE SEQUENCE</scope>
    <source>
        <strain evidence="2">20211129_DDA</strain>
        <tissue evidence="2">Liver</tissue>
    </source>
</reference>
<dbReference type="Proteomes" id="UP001066276">
    <property type="component" value="Chromosome 11"/>
</dbReference>
<feature type="compositionally biased region" description="Basic and acidic residues" evidence="1">
    <location>
        <begin position="74"/>
        <end position="92"/>
    </location>
</feature>
<dbReference type="AlphaFoldDB" id="A0AAV7LJF4"/>
<feature type="region of interest" description="Disordered" evidence="1">
    <location>
        <begin position="1"/>
        <end position="133"/>
    </location>
</feature>
<organism evidence="2 3">
    <name type="scientific">Pleurodeles waltl</name>
    <name type="common">Iberian ribbed newt</name>
    <dbReference type="NCBI Taxonomy" id="8319"/>
    <lineage>
        <taxon>Eukaryota</taxon>
        <taxon>Metazoa</taxon>
        <taxon>Chordata</taxon>
        <taxon>Craniata</taxon>
        <taxon>Vertebrata</taxon>
        <taxon>Euteleostomi</taxon>
        <taxon>Amphibia</taxon>
        <taxon>Batrachia</taxon>
        <taxon>Caudata</taxon>
        <taxon>Salamandroidea</taxon>
        <taxon>Salamandridae</taxon>
        <taxon>Pleurodelinae</taxon>
        <taxon>Pleurodeles</taxon>
    </lineage>
</organism>
<dbReference type="EMBL" id="JANPWB010000015">
    <property type="protein sequence ID" value="KAJ1091586.1"/>
    <property type="molecule type" value="Genomic_DNA"/>
</dbReference>
<feature type="compositionally biased region" description="Basic and acidic residues" evidence="1">
    <location>
        <begin position="7"/>
        <end position="17"/>
    </location>
</feature>
<evidence type="ECO:0000313" key="2">
    <source>
        <dbReference type="EMBL" id="KAJ1091586.1"/>
    </source>
</evidence>
<feature type="compositionally biased region" description="Basic and acidic residues" evidence="1">
    <location>
        <begin position="124"/>
        <end position="133"/>
    </location>
</feature>
<gene>
    <name evidence="2" type="ORF">NDU88_004705</name>
</gene>
<proteinExistence type="predicted"/>
<accession>A0AAV7LJF4</accession>